<organism evidence="2 3">
    <name type="scientific">Candidatus Nealsonbacteria bacterium CG02_land_8_20_14_3_00_40_11</name>
    <dbReference type="NCBI Taxonomy" id="1974700"/>
    <lineage>
        <taxon>Bacteria</taxon>
        <taxon>Candidatus Nealsoniibacteriota</taxon>
    </lineage>
</organism>
<dbReference type="PROSITE" id="PS50819">
    <property type="entry name" value="INTEIN_ENDONUCLEASE"/>
    <property type="match status" value="1"/>
</dbReference>
<dbReference type="InterPro" id="IPR004860">
    <property type="entry name" value="LAGLIDADG_dom"/>
</dbReference>
<sequence>MEIKELKELYLKKKLSSPKIAERLNCSPTFVRNKLREYGIPIRSLKEALLLSNTPKYPRYNFNGDLKEKAYLIGFRRGDLHAHQARSRTILVFMSSSKDSQLKLFKNLFSKYGHIWSGKTKAPDETWELTMCCYLDNTFKFIIDKKDLIEPWILENRKIFAAFLAGYIDAEGTFCLCKNDAVFSVRSQDKNILHQIRIKLIELGILLRPSQIVRKKGTKDKRGIISNGDIWGIFIHRKDSILKLIDLIIPYLKHAKKRKNMEIVKNNILWRNKQYNNQQDRRYYKLYLEEGIKV</sequence>
<evidence type="ECO:0000313" key="2">
    <source>
        <dbReference type="EMBL" id="PIV42517.1"/>
    </source>
</evidence>
<dbReference type="EMBL" id="PEUA01000045">
    <property type="protein sequence ID" value="PIV42517.1"/>
    <property type="molecule type" value="Genomic_DNA"/>
</dbReference>
<comment type="caution">
    <text evidence="2">The sequence shown here is derived from an EMBL/GenBank/DDBJ whole genome shotgun (WGS) entry which is preliminary data.</text>
</comment>
<dbReference type="Pfam" id="PF14528">
    <property type="entry name" value="LAGLIDADG_3"/>
    <property type="match status" value="1"/>
</dbReference>
<dbReference type="Gene3D" id="1.10.10.60">
    <property type="entry name" value="Homeodomain-like"/>
    <property type="match status" value="1"/>
</dbReference>
<protein>
    <recommendedName>
        <fullName evidence="1">DOD-type homing endonuclease domain-containing protein</fullName>
    </recommendedName>
</protein>
<dbReference type="SUPFAM" id="SSF55608">
    <property type="entry name" value="Homing endonucleases"/>
    <property type="match status" value="1"/>
</dbReference>
<accession>A0A2M7D7S7</accession>
<dbReference type="Gene3D" id="3.10.28.10">
    <property type="entry name" value="Homing endonucleases"/>
    <property type="match status" value="1"/>
</dbReference>
<dbReference type="GO" id="GO:0004519">
    <property type="term" value="F:endonuclease activity"/>
    <property type="evidence" value="ECO:0007669"/>
    <property type="project" value="InterPro"/>
</dbReference>
<feature type="domain" description="DOD-type homing endonuclease" evidence="1">
    <location>
        <begin position="72"/>
        <end position="205"/>
    </location>
</feature>
<reference evidence="3" key="1">
    <citation type="submission" date="2017-09" db="EMBL/GenBank/DDBJ databases">
        <title>Depth-based differentiation of microbial function through sediment-hosted aquifers and enrichment of novel symbionts in the deep terrestrial subsurface.</title>
        <authorList>
            <person name="Probst A.J."/>
            <person name="Ladd B."/>
            <person name="Jarett J.K."/>
            <person name="Geller-Mcgrath D.E."/>
            <person name="Sieber C.M.K."/>
            <person name="Emerson J.B."/>
            <person name="Anantharaman K."/>
            <person name="Thomas B.C."/>
            <person name="Malmstrom R."/>
            <person name="Stieglmeier M."/>
            <person name="Klingl A."/>
            <person name="Woyke T."/>
            <person name="Ryan C.M."/>
            <person name="Banfield J.F."/>
        </authorList>
    </citation>
    <scope>NUCLEOTIDE SEQUENCE [LARGE SCALE GENOMIC DNA]</scope>
</reference>
<dbReference type="InterPro" id="IPR027434">
    <property type="entry name" value="Homing_endonucl"/>
</dbReference>
<proteinExistence type="predicted"/>
<dbReference type="AlphaFoldDB" id="A0A2M7D7S7"/>
<dbReference type="InterPro" id="IPR004042">
    <property type="entry name" value="Intein_endonuc_central"/>
</dbReference>
<gene>
    <name evidence="2" type="ORF">COS26_01945</name>
</gene>
<evidence type="ECO:0000313" key="3">
    <source>
        <dbReference type="Proteomes" id="UP000230304"/>
    </source>
</evidence>
<evidence type="ECO:0000259" key="1">
    <source>
        <dbReference type="PROSITE" id="PS50819"/>
    </source>
</evidence>
<dbReference type="Proteomes" id="UP000230304">
    <property type="component" value="Unassembled WGS sequence"/>
</dbReference>
<name>A0A2M7D7S7_9BACT</name>